<dbReference type="Proteomes" id="UP001159659">
    <property type="component" value="Unassembled WGS sequence"/>
</dbReference>
<accession>A0AAV0TCN5</accession>
<proteinExistence type="predicted"/>
<dbReference type="EMBL" id="CANTFK010000620">
    <property type="protein sequence ID" value="CAI5719498.1"/>
    <property type="molecule type" value="Genomic_DNA"/>
</dbReference>
<gene>
    <name evidence="1" type="ORF">PFR001_LOCUS8903</name>
    <name evidence="2" type="ORF">PFR002_LOCUS3829</name>
</gene>
<keyword evidence="3" id="KW-1185">Reference proteome</keyword>
<evidence type="ECO:0000313" key="2">
    <source>
        <dbReference type="EMBL" id="CAI5719498.1"/>
    </source>
</evidence>
<comment type="caution">
    <text evidence="2">The sequence shown here is derived from an EMBL/GenBank/DDBJ whole genome shotgun (WGS) entry which is preliminary data.</text>
</comment>
<dbReference type="EMBL" id="CAKLBC010001841">
    <property type="protein sequence ID" value="CAH0493798.1"/>
    <property type="molecule type" value="Genomic_DNA"/>
</dbReference>
<sequence>MTGRNALMLVLQRHVKSGIVVAFTLNLGTDSVKKTSYMSITIHSIDEKFNLNVRTLHLGPNRETSHTAVMVLDGFKAGLAVCVFREDVFDKLS</sequence>
<reference evidence="1 3" key="1">
    <citation type="submission" date="2021-11" db="EMBL/GenBank/DDBJ databases">
        <authorList>
            <person name="Islam A."/>
            <person name="Islam S."/>
            <person name="Flora M.S."/>
            <person name="Rahman M."/>
            <person name="Ziaur R.M."/>
            <person name="Epstein J.H."/>
            <person name="Hassan M."/>
            <person name="Klassen M."/>
            <person name="Woodard K."/>
            <person name="Webb A."/>
            <person name="Webby R.J."/>
            <person name="El Zowalaty M.E."/>
        </authorList>
    </citation>
    <scope>NUCLEOTIDE SEQUENCE [LARGE SCALE GENOMIC DNA]</scope>
    <source>
        <strain evidence="1">Pf1</strain>
    </source>
</reference>
<dbReference type="Proteomes" id="UP001157938">
    <property type="component" value="Unassembled WGS sequence"/>
</dbReference>
<protein>
    <submittedName>
        <fullName evidence="2">Uncharacterized protein</fullName>
    </submittedName>
</protein>
<evidence type="ECO:0000313" key="1">
    <source>
        <dbReference type="EMBL" id="CAH0493798.1"/>
    </source>
</evidence>
<reference evidence="2" key="2">
    <citation type="submission" date="2022-12" db="EMBL/GenBank/DDBJ databases">
        <authorList>
            <person name="Webb A."/>
        </authorList>
    </citation>
    <scope>NUCLEOTIDE SEQUENCE</scope>
    <source>
        <strain evidence="2">Pf2</strain>
    </source>
</reference>
<evidence type="ECO:0000313" key="3">
    <source>
        <dbReference type="Proteomes" id="UP001157938"/>
    </source>
</evidence>
<dbReference type="AlphaFoldDB" id="A0AAV0TCN5"/>
<name>A0AAV0TCN5_9STRA</name>
<evidence type="ECO:0000313" key="4">
    <source>
        <dbReference type="Proteomes" id="UP001159659"/>
    </source>
</evidence>
<organism evidence="2 4">
    <name type="scientific">Peronospora farinosa</name>
    <dbReference type="NCBI Taxonomy" id="134698"/>
    <lineage>
        <taxon>Eukaryota</taxon>
        <taxon>Sar</taxon>
        <taxon>Stramenopiles</taxon>
        <taxon>Oomycota</taxon>
        <taxon>Peronosporomycetes</taxon>
        <taxon>Peronosporales</taxon>
        <taxon>Peronosporaceae</taxon>
        <taxon>Peronospora</taxon>
    </lineage>
</organism>